<evidence type="ECO:0000256" key="2">
    <source>
        <dbReference type="ARBA" id="ARBA00022692"/>
    </source>
</evidence>
<dbReference type="PANTHER" id="PTHR14624">
    <property type="entry name" value="DFG10 PROTEIN"/>
    <property type="match status" value="1"/>
</dbReference>
<feature type="transmembrane region" description="Helical" evidence="5">
    <location>
        <begin position="276"/>
        <end position="294"/>
    </location>
</feature>
<evidence type="ECO:0000256" key="5">
    <source>
        <dbReference type="SAM" id="Phobius"/>
    </source>
</evidence>
<gene>
    <name evidence="7" type="ORF">PSAL00342_LOCUS794</name>
</gene>
<evidence type="ECO:0000259" key="6">
    <source>
        <dbReference type="Pfam" id="PF02544"/>
    </source>
</evidence>
<sequence>MQLEVVVWTVRSFWIVSGGLGLLKVLVPEEKVPQKLQEAFDALTSRGKVRDKNKDKRKSAGFLAWTVPQSWFAHFYLVGVIWNMLVIALAAGTFAFEHPRLWGLPPVDDRALEGAACVAILILFQVHLTRRFLETIFVMKYSKQARMHCVAWGFGLLYYIFVPLSLLHESVLEDMLKHNPILLLRKASQANPTDILDLSLEYHWWMDPLGITLFVVGFWNQWRAHKILSDLRKGKKGGKLYHMPMGGWFKYVSSPHYFAEILVYLGLILMLDPGRVTLWLLFILVVTNLTFAAVETHKWYKANFPEYPANRKAIFPFVY</sequence>
<dbReference type="PROSITE" id="PS50244">
    <property type="entry name" value="S5A_REDUCTASE"/>
    <property type="match status" value="1"/>
</dbReference>
<feature type="transmembrane region" description="Helical" evidence="5">
    <location>
        <begin position="202"/>
        <end position="222"/>
    </location>
</feature>
<evidence type="ECO:0000256" key="3">
    <source>
        <dbReference type="ARBA" id="ARBA00022989"/>
    </source>
</evidence>
<dbReference type="Pfam" id="PF02544">
    <property type="entry name" value="Steroid_dh"/>
    <property type="match status" value="1"/>
</dbReference>
<feature type="domain" description="3-oxo-5-alpha-steroid 4-dehydrogenase C-terminal" evidence="6">
    <location>
        <begin position="205"/>
        <end position="319"/>
    </location>
</feature>
<dbReference type="InterPro" id="IPR001104">
    <property type="entry name" value="3-oxo-5_a-steroid_4-DH_C"/>
</dbReference>
<feature type="transmembrane region" description="Helical" evidence="5">
    <location>
        <begin position="248"/>
        <end position="270"/>
    </location>
</feature>
<evidence type="ECO:0000256" key="1">
    <source>
        <dbReference type="ARBA" id="ARBA00004127"/>
    </source>
</evidence>
<name>A0A7S3UAK8_9CHLO</name>
<dbReference type="PANTHER" id="PTHR14624:SF0">
    <property type="entry name" value="POLYPRENOL REDUCTASE"/>
    <property type="match status" value="1"/>
</dbReference>
<accession>A0A7S3UAK8</accession>
<keyword evidence="3 5" id="KW-1133">Transmembrane helix</keyword>
<keyword evidence="2 5" id="KW-0812">Transmembrane</keyword>
<dbReference type="UniPathway" id="UPA00378"/>
<feature type="transmembrane region" description="Helical" evidence="5">
    <location>
        <begin position="62"/>
        <end position="91"/>
    </location>
</feature>
<feature type="transmembrane region" description="Helical" evidence="5">
    <location>
        <begin position="149"/>
        <end position="167"/>
    </location>
</feature>
<reference evidence="7" key="1">
    <citation type="submission" date="2021-01" db="EMBL/GenBank/DDBJ databases">
        <authorList>
            <person name="Corre E."/>
            <person name="Pelletier E."/>
            <person name="Niang G."/>
            <person name="Scheremetjew M."/>
            <person name="Finn R."/>
            <person name="Kale V."/>
            <person name="Holt S."/>
            <person name="Cochrane G."/>
            <person name="Meng A."/>
            <person name="Brown T."/>
            <person name="Cohen L."/>
        </authorList>
    </citation>
    <scope>NUCLEOTIDE SEQUENCE</scope>
    <source>
        <strain evidence="7">CCMP1897</strain>
    </source>
</reference>
<proteinExistence type="predicted"/>
<protein>
    <recommendedName>
        <fullName evidence="6">3-oxo-5-alpha-steroid 4-dehydrogenase C-terminal domain-containing protein</fullName>
    </recommendedName>
</protein>
<feature type="transmembrane region" description="Helical" evidence="5">
    <location>
        <begin position="111"/>
        <end position="128"/>
    </location>
</feature>
<comment type="subcellular location">
    <subcellularLocation>
        <location evidence="1">Endomembrane system</location>
        <topology evidence="1">Multi-pass membrane protein</topology>
    </subcellularLocation>
</comment>
<dbReference type="AlphaFoldDB" id="A0A7S3UAK8"/>
<keyword evidence="4 5" id="KW-0472">Membrane</keyword>
<evidence type="ECO:0000313" key="7">
    <source>
        <dbReference type="EMBL" id="CAE0606978.1"/>
    </source>
</evidence>
<organism evidence="7">
    <name type="scientific">Picocystis salinarum</name>
    <dbReference type="NCBI Taxonomy" id="88271"/>
    <lineage>
        <taxon>Eukaryota</taxon>
        <taxon>Viridiplantae</taxon>
        <taxon>Chlorophyta</taxon>
        <taxon>Picocystophyceae</taxon>
        <taxon>Picocystales</taxon>
        <taxon>Picocystaceae</taxon>
        <taxon>Picocystis</taxon>
    </lineage>
</organism>
<dbReference type="EMBL" id="HBIS01000919">
    <property type="protein sequence ID" value="CAE0606978.1"/>
    <property type="molecule type" value="Transcribed_RNA"/>
</dbReference>
<dbReference type="GO" id="GO:0003865">
    <property type="term" value="F:3-oxo-5-alpha-steroid 4-dehydrogenase activity"/>
    <property type="evidence" value="ECO:0007669"/>
    <property type="project" value="TreeGrafter"/>
</dbReference>
<dbReference type="GO" id="GO:0006488">
    <property type="term" value="P:dolichol-linked oligosaccharide biosynthetic process"/>
    <property type="evidence" value="ECO:0007669"/>
    <property type="project" value="InterPro"/>
</dbReference>
<dbReference type="InterPro" id="IPR039698">
    <property type="entry name" value="Dfg10/SRD5A3"/>
</dbReference>
<feature type="transmembrane region" description="Helical" evidence="5">
    <location>
        <begin position="6"/>
        <end position="27"/>
    </location>
</feature>
<dbReference type="Gene3D" id="1.20.120.1630">
    <property type="match status" value="1"/>
</dbReference>
<dbReference type="GO" id="GO:0005783">
    <property type="term" value="C:endoplasmic reticulum"/>
    <property type="evidence" value="ECO:0007669"/>
    <property type="project" value="TreeGrafter"/>
</dbReference>
<evidence type="ECO:0000256" key="4">
    <source>
        <dbReference type="ARBA" id="ARBA00023136"/>
    </source>
</evidence>
<dbReference type="GO" id="GO:0016095">
    <property type="term" value="P:polyprenol catabolic process"/>
    <property type="evidence" value="ECO:0007669"/>
    <property type="project" value="TreeGrafter"/>
</dbReference>